<dbReference type="Gene3D" id="3.40.50.150">
    <property type="entry name" value="Vaccinia Virus protein VP39"/>
    <property type="match status" value="1"/>
</dbReference>
<feature type="binding site" evidence="2">
    <location>
        <begin position="111"/>
        <end position="112"/>
    </location>
    <ligand>
        <name>S-adenosyl-L-methionine</name>
        <dbReference type="ChEBI" id="CHEBI:59789"/>
    </ligand>
</feature>
<dbReference type="GO" id="GO:0032259">
    <property type="term" value="P:methylation"/>
    <property type="evidence" value="ECO:0007669"/>
    <property type="project" value="UniProtKB-KW"/>
</dbReference>
<name>A0A150F269_9BACI</name>
<dbReference type="InterPro" id="IPR016718">
    <property type="entry name" value="rRNA_m1G-MeTrfase_A_prd"/>
</dbReference>
<keyword evidence="2" id="KW-0949">S-adenosyl-L-methionine</keyword>
<dbReference type="InterPro" id="IPR041698">
    <property type="entry name" value="Methyltransf_25"/>
</dbReference>
<evidence type="ECO:0000256" key="2">
    <source>
        <dbReference type="PIRSR" id="PIRSR018249-2"/>
    </source>
</evidence>
<dbReference type="InterPro" id="IPR048647">
    <property type="entry name" value="RlmA_N"/>
</dbReference>
<comment type="caution">
    <text evidence="5">The sequence shown here is derived from an EMBL/GenBank/DDBJ whole genome shotgun (WGS) entry which is preliminary data.</text>
</comment>
<sequence length="293" mass="33276">MSDKKIKRAALIKAWQSVFRCPLCHTRMSVSQYKSLICKHGHTFDISKQGYVNFLTKPVKSQYQKALFEARRELFETQQFFDPLRREITEIISCLQSPQKPMTVLDAGCGEGSHVSAVCRALRTEYSVTGIGIDISKEGVLSASKTFGEDMVFAVADVADAPFGDSSFDMIMSILSPSNYKEYSRLLKHGGAVIKAVPQRDYLKEVREFFFEGSEKQAHTNTSAADRFKMNFQTVQRKRLCYTKPLSQTELSLLVRMTPLTWKRSEEKIQRFTAKERAEITVDVDLLIGTNPI</sequence>
<keyword evidence="5" id="KW-0808">Transferase</keyword>
<dbReference type="Pfam" id="PF13649">
    <property type="entry name" value="Methyltransf_25"/>
    <property type="match status" value="1"/>
</dbReference>
<evidence type="ECO:0000259" key="3">
    <source>
        <dbReference type="Pfam" id="PF13649"/>
    </source>
</evidence>
<dbReference type="GO" id="GO:0008168">
    <property type="term" value="F:methyltransferase activity"/>
    <property type="evidence" value="ECO:0007669"/>
    <property type="project" value="UniProtKB-KW"/>
</dbReference>
<feature type="binding site" evidence="2">
    <location>
        <position position="81"/>
    </location>
    <ligand>
        <name>S-adenosyl-L-methionine</name>
        <dbReference type="ChEBI" id="CHEBI:59789"/>
    </ligand>
</feature>
<dbReference type="CDD" id="cd02440">
    <property type="entry name" value="AdoMet_MTases"/>
    <property type="match status" value="1"/>
</dbReference>
<proteinExistence type="predicted"/>
<dbReference type="InterPro" id="IPR029063">
    <property type="entry name" value="SAM-dependent_MTases_sf"/>
</dbReference>
<feature type="binding site" evidence="1">
    <location>
        <position position="21"/>
    </location>
    <ligand>
        <name>Zn(2+)</name>
        <dbReference type="ChEBI" id="CHEBI:29105"/>
    </ligand>
</feature>
<dbReference type="Proteomes" id="UP000075430">
    <property type="component" value="Unassembled WGS sequence"/>
</dbReference>
<organism evidence="5 6">
    <name type="scientific">Bacillus nakamurai</name>
    <dbReference type="NCBI Taxonomy" id="1793963"/>
    <lineage>
        <taxon>Bacteria</taxon>
        <taxon>Bacillati</taxon>
        <taxon>Bacillota</taxon>
        <taxon>Bacilli</taxon>
        <taxon>Bacillales</taxon>
        <taxon>Bacillaceae</taxon>
        <taxon>Bacillus</taxon>
    </lineage>
</organism>
<dbReference type="AlphaFoldDB" id="A0A150F269"/>
<gene>
    <name evidence="5" type="ORF">AXI58_05060</name>
</gene>
<feature type="domain" description="Methyltransferase" evidence="3">
    <location>
        <begin position="104"/>
        <end position="191"/>
    </location>
</feature>
<dbReference type="PIRSF" id="PIRSF018249">
    <property type="entry name" value="MyrA_prd"/>
    <property type="match status" value="1"/>
</dbReference>
<keyword evidence="6" id="KW-1185">Reference proteome</keyword>
<feature type="domain" description="23S rRNA (guanine(745)-N(1))-methyltransferase N-terminal" evidence="4">
    <location>
        <begin position="19"/>
        <end position="59"/>
    </location>
</feature>
<dbReference type="GO" id="GO:0046872">
    <property type="term" value="F:metal ion binding"/>
    <property type="evidence" value="ECO:0007669"/>
    <property type="project" value="UniProtKB-KW"/>
</dbReference>
<evidence type="ECO:0000313" key="5">
    <source>
        <dbReference type="EMBL" id="KXZ13053.1"/>
    </source>
</evidence>
<feature type="binding site" evidence="1">
    <location>
        <position position="42"/>
    </location>
    <ligand>
        <name>Zn(2+)</name>
        <dbReference type="ChEBI" id="CHEBI:29105"/>
    </ligand>
</feature>
<reference evidence="6" key="1">
    <citation type="submission" date="2016-02" db="EMBL/GenBank/DDBJ databases">
        <authorList>
            <person name="Dunlap C."/>
        </authorList>
    </citation>
    <scope>NUCLEOTIDE SEQUENCE [LARGE SCALE GENOMIC DNA]</scope>
    <source>
        <strain evidence="6">NRRL B-41092</strain>
    </source>
</reference>
<dbReference type="SUPFAM" id="SSF53335">
    <property type="entry name" value="S-adenosyl-L-methionine-dependent methyltransferases"/>
    <property type="match status" value="1"/>
</dbReference>
<dbReference type="RefSeq" id="WP_061523282.1">
    <property type="nucleotide sequence ID" value="NZ_JARLZY010000012.1"/>
</dbReference>
<accession>A0A150F269</accession>
<feature type="binding site" evidence="1">
    <location>
        <position position="24"/>
    </location>
    <ligand>
        <name>Zn(2+)</name>
        <dbReference type="ChEBI" id="CHEBI:29105"/>
    </ligand>
</feature>
<keyword evidence="5" id="KW-0489">Methyltransferase</keyword>
<dbReference type="EMBL" id="LSBA01000039">
    <property type="protein sequence ID" value="KXZ13053.1"/>
    <property type="molecule type" value="Genomic_DNA"/>
</dbReference>
<evidence type="ECO:0000259" key="4">
    <source>
        <dbReference type="Pfam" id="PF21302"/>
    </source>
</evidence>
<dbReference type="Pfam" id="PF21302">
    <property type="entry name" value="Zn_ribbon_RlmA"/>
    <property type="match status" value="1"/>
</dbReference>
<feature type="binding site" evidence="2">
    <location>
        <position position="202"/>
    </location>
    <ligand>
        <name>S-adenosyl-L-methionine</name>
        <dbReference type="ChEBI" id="CHEBI:59789"/>
    </ligand>
</feature>
<evidence type="ECO:0000313" key="6">
    <source>
        <dbReference type="Proteomes" id="UP000075430"/>
    </source>
</evidence>
<evidence type="ECO:0000256" key="1">
    <source>
        <dbReference type="PIRSR" id="PIRSR018249-1"/>
    </source>
</evidence>
<keyword evidence="1" id="KW-0862">Zinc</keyword>
<dbReference type="STRING" id="1793963.AXI58_05060"/>
<keyword evidence="1" id="KW-0479">Metal-binding</keyword>
<protein>
    <submittedName>
        <fullName evidence="5">rRNA (Guanine-N1)-methyltransferase</fullName>
    </submittedName>
</protein>
<feature type="binding site" evidence="1">
    <location>
        <position position="38"/>
    </location>
    <ligand>
        <name>Zn(2+)</name>
        <dbReference type="ChEBI" id="CHEBI:29105"/>
    </ligand>
</feature>